<keyword evidence="1" id="KW-0812">Transmembrane</keyword>
<feature type="transmembrane region" description="Helical" evidence="1">
    <location>
        <begin position="6"/>
        <end position="27"/>
    </location>
</feature>
<evidence type="ECO:0000256" key="1">
    <source>
        <dbReference type="SAM" id="Phobius"/>
    </source>
</evidence>
<dbReference type="Proteomes" id="UP000460561">
    <property type="component" value="Unassembled WGS sequence"/>
</dbReference>
<keyword evidence="1" id="KW-1133">Transmembrane helix</keyword>
<evidence type="ECO:0000313" key="2">
    <source>
        <dbReference type="EMBL" id="MXP25587.1"/>
    </source>
</evidence>
<evidence type="ECO:0008006" key="4">
    <source>
        <dbReference type="Google" id="ProtNLM"/>
    </source>
</evidence>
<feature type="transmembrane region" description="Helical" evidence="1">
    <location>
        <begin position="64"/>
        <end position="85"/>
    </location>
</feature>
<gene>
    <name evidence="2" type="ORF">GRI39_05960</name>
</gene>
<dbReference type="EMBL" id="WTYQ01000002">
    <property type="protein sequence ID" value="MXP25587.1"/>
    <property type="molecule type" value="Genomic_DNA"/>
</dbReference>
<feature type="transmembrane region" description="Helical" evidence="1">
    <location>
        <begin position="157"/>
        <end position="176"/>
    </location>
</feature>
<feature type="transmembrane region" description="Helical" evidence="1">
    <location>
        <begin position="182"/>
        <end position="203"/>
    </location>
</feature>
<organism evidence="2 3">
    <name type="scientific">Altericroceibacterium indicum</name>
    <dbReference type="NCBI Taxonomy" id="374177"/>
    <lineage>
        <taxon>Bacteria</taxon>
        <taxon>Pseudomonadati</taxon>
        <taxon>Pseudomonadota</taxon>
        <taxon>Alphaproteobacteria</taxon>
        <taxon>Sphingomonadales</taxon>
        <taxon>Erythrobacteraceae</taxon>
        <taxon>Altericroceibacterium</taxon>
    </lineage>
</organism>
<feature type="transmembrane region" description="Helical" evidence="1">
    <location>
        <begin position="97"/>
        <end position="116"/>
    </location>
</feature>
<feature type="transmembrane region" description="Helical" evidence="1">
    <location>
        <begin position="215"/>
        <end position="232"/>
    </location>
</feature>
<feature type="transmembrane region" description="Helical" evidence="1">
    <location>
        <begin position="122"/>
        <end position="145"/>
    </location>
</feature>
<dbReference type="RefSeq" id="WP_160738805.1">
    <property type="nucleotide sequence ID" value="NZ_WTYQ01000002.1"/>
</dbReference>
<dbReference type="AlphaFoldDB" id="A0A845A7T4"/>
<evidence type="ECO:0000313" key="3">
    <source>
        <dbReference type="Proteomes" id="UP000460561"/>
    </source>
</evidence>
<dbReference type="OrthoDB" id="9842538at2"/>
<proteinExistence type="predicted"/>
<feature type="transmembrane region" description="Helical" evidence="1">
    <location>
        <begin position="34"/>
        <end position="52"/>
    </location>
</feature>
<sequence>MDIITPLGSAALSGLAILSGGQLALAIVHRQSTLLSLSAGAIFAIALVAVLPEAVHLGHSGWQVSGLLAIAALGYAAYPIINRVLEASESDIASHGGPFSFALHAGLGGFIAAIGFGQSTHAGLIMASAAIAHGIAHGINTVALAKAPGLSRRASTRWLVINAAAPMLGALLALVVRVDETVLAAIMAVLAGVLLFISSNCLLPRTKSAGLKQHVAVAVAIVVVSAFALTVGH</sequence>
<comment type="caution">
    <text evidence="2">The sequence shown here is derived from an EMBL/GenBank/DDBJ whole genome shotgun (WGS) entry which is preliminary data.</text>
</comment>
<name>A0A845A7T4_9SPHN</name>
<reference evidence="2 3" key="1">
    <citation type="submission" date="2019-12" db="EMBL/GenBank/DDBJ databases">
        <title>Genomic-based taxomic classification of the family Erythrobacteraceae.</title>
        <authorList>
            <person name="Xu L."/>
        </authorList>
    </citation>
    <scope>NUCLEOTIDE SEQUENCE [LARGE SCALE GENOMIC DNA]</scope>
    <source>
        <strain evidence="2 3">DSM 18604</strain>
    </source>
</reference>
<accession>A0A845A7T4</accession>
<keyword evidence="3" id="KW-1185">Reference proteome</keyword>
<protein>
    <recommendedName>
        <fullName evidence="4">ZIP family metal transporter</fullName>
    </recommendedName>
</protein>
<keyword evidence="1" id="KW-0472">Membrane</keyword>